<name>A0A420HS62_9PEZI</name>
<keyword evidence="4" id="KW-1185">Reference proteome</keyword>
<protein>
    <submittedName>
        <fullName evidence="3">Putative checkpoint protein hus1 protein</fullName>
    </submittedName>
</protein>
<organism evidence="3 4">
    <name type="scientific">Erysiphe neolycopersici</name>
    <dbReference type="NCBI Taxonomy" id="212602"/>
    <lineage>
        <taxon>Eukaryota</taxon>
        <taxon>Fungi</taxon>
        <taxon>Dikarya</taxon>
        <taxon>Ascomycota</taxon>
        <taxon>Pezizomycotina</taxon>
        <taxon>Leotiomycetes</taxon>
        <taxon>Erysiphales</taxon>
        <taxon>Erysiphaceae</taxon>
        <taxon>Erysiphe</taxon>
    </lineage>
</organism>
<gene>
    <name evidence="3" type="ORF">OnM2_052049</name>
</gene>
<dbReference type="Proteomes" id="UP000286134">
    <property type="component" value="Unassembled WGS sequence"/>
</dbReference>
<reference evidence="3 4" key="1">
    <citation type="journal article" date="2018" name="BMC Genomics">
        <title>Comparative genome analyses reveal sequence features reflecting distinct modes of host-adaptation between dicot and monocot powdery mildew.</title>
        <authorList>
            <person name="Wu Y."/>
            <person name="Ma X."/>
            <person name="Pan Z."/>
            <person name="Kale S.D."/>
            <person name="Song Y."/>
            <person name="King H."/>
            <person name="Zhang Q."/>
            <person name="Presley C."/>
            <person name="Deng X."/>
            <person name="Wei C.I."/>
            <person name="Xiao S."/>
        </authorList>
    </citation>
    <scope>NUCLEOTIDE SEQUENCE [LARGE SCALE GENOMIC DNA]</scope>
    <source>
        <strain evidence="3">UMSG2</strain>
    </source>
</reference>
<accession>A0A420HS62</accession>
<feature type="compositionally biased region" description="Basic and acidic residues" evidence="1">
    <location>
        <begin position="141"/>
        <end position="155"/>
    </location>
</feature>
<sequence>MERAYMPHPAPKAQGEKYSIMGFYSVFKTLVITAIISLILYLILSFIVVPIWKRYRRRYSNYLPLERVSSHTFSVQQRVQAMLVKYFTPSLWGSQFLRSRHLSSGDEGSDFDDDDGEELYEVDSNRREAISLDARRDNNELGSRLNRDLEEGFRDDSEDSDNEINIQPPRRIR</sequence>
<proteinExistence type="predicted"/>
<evidence type="ECO:0000313" key="3">
    <source>
        <dbReference type="EMBL" id="RKF60262.1"/>
    </source>
</evidence>
<dbReference type="OrthoDB" id="5427070at2759"/>
<feature type="region of interest" description="Disordered" evidence="1">
    <location>
        <begin position="141"/>
        <end position="173"/>
    </location>
</feature>
<keyword evidence="2" id="KW-0472">Membrane</keyword>
<dbReference type="STRING" id="212602.A0A420HS62"/>
<feature type="transmembrane region" description="Helical" evidence="2">
    <location>
        <begin position="30"/>
        <end position="52"/>
    </location>
</feature>
<evidence type="ECO:0000256" key="1">
    <source>
        <dbReference type="SAM" id="MobiDB-lite"/>
    </source>
</evidence>
<evidence type="ECO:0000313" key="4">
    <source>
        <dbReference type="Proteomes" id="UP000286134"/>
    </source>
</evidence>
<keyword evidence="2" id="KW-1133">Transmembrane helix</keyword>
<keyword evidence="2" id="KW-0812">Transmembrane</keyword>
<evidence type="ECO:0000256" key="2">
    <source>
        <dbReference type="SAM" id="Phobius"/>
    </source>
</evidence>
<dbReference type="AlphaFoldDB" id="A0A420HS62"/>
<dbReference type="EMBL" id="MCFK01005273">
    <property type="protein sequence ID" value="RKF60262.1"/>
    <property type="molecule type" value="Genomic_DNA"/>
</dbReference>
<comment type="caution">
    <text evidence="3">The sequence shown here is derived from an EMBL/GenBank/DDBJ whole genome shotgun (WGS) entry which is preliminary data.</text>
</comment>